<feature type="disulfide bond" evidence="24">
    <location>
        <begin position="2725"/>
        <end position="2737"/>
    </location>
</feature>
<feature type="disulfide bond" evidence="24">
    <location>
        <begin position="2632"/>
        <end position="2647"/>
    </location>
</feature>
<dbReference type="OrthoDB" id="6408173at2759"/>
<feature type="disulfide bond" evidence="24">
    <location>
        <begin position="2353"/>
        <end position="2371"/>
    </location>
</feature>
<dbReference type="SUPFAM" id="SSF48726">
    <property type="entry name" value="Immunoglobulin"/>
    <property type="match status" value="13"/>
</dbReference>
<dbReference type="FunFam" id="2.60.40.10:FF:000032">
    <property type="entry name" value="palladin isoform X1"/>
    <property type="match status" value="2"/>
</dbReference>
<dbReference type="Pfam" id="PF00008">
    <property type="entry name" value="EGF"/>
    <property type="match status" value="3"/>
</dbReference>
<feature type="disulfide bond" evidence="24">
    <location>
        <begin position="1168"/>
        <end position="1180"/>
    </location>
</feature>
<feature type="disulfide bond" evidence="24">
    <location>
        <begin position="1268"/>
        <end position="1283"/>
    </location>
</feature>
<evidence type="ECO:0000256" key="3">
    <source>
        <dbReference type="ARBA" id="ARBA00007381"/>
    </source>
</evidence>
<feature type="disulfide bond" evidence="24">
    <location>
        <begin position="2705"/>
        <end position="2720"/>
    </location>
</feature>
<dbReference type="Pfam" id="PF00052">
    <property type="entry name" value="Laminin_B"/>
    <property type="match status" value="3"/>
</dbReference>
<evidence type="ECO:0000256" key="25">
    <source>
        <dbReference type="PROSITE-ProRule" id="PRU00460"/>
    </source>
</evidence>
<dbReference type="SUPFAM" id="SSF49899">
    <property type="entry name" value="Concanavalin A-like lectins/glucanases"/>
    <property type="match status" value="3"/>
</dbReference>
<dbReference type="SMART" id="SM00408">
    <property type="entry name" value="IGc2"/>
    <property type="match status" value="13"/>
</dbReference>
<feature type="disulfide bond" evidence="24">
    <location>
        <begin position="2907"/>
        <end position="2919"/>
    </location>
</feature>
<feature type="disulfide bond" evidence="24">
    <location>
        <begin position="2389"/>
        <end position="2407"/>
    </location>
</feature>
<feature type="disulfide bond" evidence="24">
    <location>
        <begin position="1823"/>
        <end position="1838"/>
    </location>
</feature>
<feature type="disulfide bond" evidence="24">
    <location>
        <begin position="1451"/>
        <end position="1469"/>
    </location>
</feature>
<feature type="disulfide bond" evidence="24">
    <location>
        <begin position="2194"/>
        <end position="2206"/>
    </location>
</feature>
<feature type="disulfide bond" evidence="24">
    <location>
        <begin position="1681"/>
        <end position="1693"/>
    </location>
</feature>
<feature type="disulfide bond" evidence="24">
    <location>
        <begin position="1307"/>
        <end position="1322"/>
    </location>
</feature>
<dbReference type="FunFam" id="3.30.420.40:FF:000171">
    <property type="entry name" value="Heat shock 70 kDa protein 4"/>
    <property type="match status" value="2"/>
</dbReference>
<feature type="disulfide bond" evidence="24">
    <location>
        <begin position="2762"/>
        <end position="2774"/>
    </location>
</feature>
<feature type="disulfide bond" evidence="24">
    <location>
        <begin position="1885"/>
        <end position="1897"/>
    </location>
</feature>
<feature type="disulfide bond" evidence="25">
    <location>
        <begin position="3821"/>
        <end position="3830"/>
    </location>
</feature>
<dbReference type="InterPro" id="IPR003599">
    <property type="entry name" value="Ig_sub"/>
</dbReference>
<dbReference type="InterPro" id="IPR003598">
    <property type="entry name" value="Ig_sub2"/>
</dbReference>
<feature type="disulfide bond" evidence="24">
    <location>
        <begin position="2176"/>
        <end position="2191"/>
    </location>
</feature>
<feature type="disulfide bond" evidence="22">
    <location>
        <begin position="5727"/>
        <end position="5736"/>
    </location>
</feature>
<feature type="region of interest" description="Disordered" evidence="26">
    <location>
        <begin position="835"/>
        <end position="865"/>
    </location>
</feature>
<feature type="disulfide bond" evidence="24">
    <location>
        <begin position="1892"/>
        <end position="1910"/>
    </location>
</feature>
<feature type="disulfide bond" evidence="24">
    <location>
        <begin position="1405"/>
        <end position="1417"/>
    </location>
</feature>
<keyword evidence="20 25" id="KW-0424">Laminin EGF-like domain</keyword>
<dbReference type="InterPro" id="IPR002049">
    <property type="entry name" value="LE_dom"/>
</dbReference>
<feature type="disulfide bond" evidence="24">
    <location>
        <begin position="1502"/>
        <end position="1517"/>
    </location>
</feature>
<feature type="disulfide bond" evidence="22">
    <location>
        <begin position="5484"/>
        <end position="5494"/>
    </location>
</feature>
<feature type="disulfide bond" evidence="24">
    <location>
        <begin position="1187"/>
        <end position="1202"/>
    </location>
</feature>
<feature type="disulfide bond" evidence="24">
    <location>
        <begin position="2732"/>
        <end position="2750"/>
    </location>
</feature>
<dbReference type="SMART" id="SM00409">
    <property type="entry name" value="IG"/>
    <property type="match status" value="13"/>
</dbReference>
<dbReference type="SMART" id="SM00181">
    <property type="entry name" value="EGF"/>
    <property type="match status" value="31"/>
</dbReference>
<feature type="disulfide bond" evidence="24">
    <location>
        <begin position="1688"/>
        <end position="1706"/>
    </location>
</feature>
<evidence type="ECO:0000256" key="5">
    <source>
        <dbReference type="ARBA" id="ARBA00022530"/>
    </source>
</evidence>
<dbReference type="PRINTS" id="PR00261">
    <property type="entry name" value="LDLRECEPTOR"/>
</dbReference>
<keyword evidence="7" id="KW-0812">Transmembrane</keyword>
<evidence type="ECO:0000256" key="19">
    <source>
        <dbReference type="ARBA" id="ARBA00023180"/>
    </source>
</evidence>
<dbReference type="Pfam" id="PF00047">
    <property type="entry name" value="ig"/>
    <property type="match status" value="1"/>
</dbReference>
<dbReference type="InterPro" id="IPR001881">
    <property type="entry name" value="EGF-like_Ca-bd_dom"/>
</dbReference>
<keyword evidence="19" id="KW-0325">Glycoprotein</keyword>
<dbReference type="FunFam" id="4.10.400.10:FF:000062">
    <property type="entry name" value="Terribly reduced optic lobes, isoform AI"/>
    <property type="match status" value="1"/>
</dbReference>
<evidence type="ECO:0000256" key="9">
    <source>
        <dbReference type="ARBA" id="ARBA00022737"/>
    </source>
</evidence>
<feature type="disulfide bond" evidence="24">
    <location>
        <begin position="1561"/>
        <end position="1573"/>
    </location>
</feature>
<dbReference type="InterPro" id="IPR036364">
    <property type="entry name" value="SEA_dom_sf"/>
</dbReference>
<feature type="disulfide bond" evidence="24">
    <location>
        <begin position="2693"/>
        <end position="2711"/>
    </location>
</feature>
<dbReference type="PROSITE" id="PS01248">
    <property type="entry name" value="EGF_LAM_1"/>
    <property type="match status" value="5"/>
</dbReference>
<feature type="disulfide bond" evidence="24">
    <location>
        <begin position="1804"/>
        <end position="1816"/>
    </location>
</feature>
<evidence type="ECO:0000256" key="1">
    <source>
        <dbReference type="ARBA" id="ARBA00004167"/>
    </source>
</evidence>
<keyword evidence="5" id="KW-0272">Extracellular matrix</keyword>
<dbReference type="SUPFAM" id="SSF100920">
    <property type="entry name" value="Heat shock protein 70kD (HSP70), peptide-binding domain"/>
    <property type="match status" value="1"/>
</dbReference>
<feature type="disulfide bond" evidence="24">
    <location>
        <begin position="1970"/>
        <end position="1988"/>
    </location>
</feature>
<feature type="disulfide bond" evidence="24">
    <location>
        <begin position="2458"/>
        <end position="2470"/>
    </location>
</feature>
<feature type="disulfide bond" evidence="24">
    <location>
        <begin position="2001"/>
        <end position="2013"/>
    </location>
</feature>
<dbReference type="Pfam" id="PF01390">
    <property type="entry name" value="SEA"/>
    <property type="match status" value="1"/>
</dbReference>
<feature type="disulfide bond" evidence="24">
    <location>
        <begin position="1639"/>
        <end position="1651"/>
    </location>
</feature>
<keyword evidence="18" id="KW-0675">Receptor</keyword>
<feature type="domain" description="Laminin IV type A" evidence="32">
    <location>
        <begin position="3936"/>
        <end position="4118"/>
    </location>
</feature>
<dbReference type="InterPro" id="IPR013151">
    <property type="entry name" value="Immunoglobulin_dom"/>
</dbReference>
<keyword evidence="14" id="KW-1133">Transmembrane helix</keyword>
<feature type="domain" description="Ig-like" evidence="31">
    <location>
        <begin position="4916"/>
        <end position="5000"/>
    </location>
</feature>
<feature type="disulfide bond" evidence="24">
    <location>
        <begin position="2781"/>
        <end position="2796"/>
    </location>
</feature>
<dbReference type="SUPFAM" id="SSF57196">
    <property type="entry name" value="EGF/Laminin"/>
    <property type="match status" value="6"/>
</dbReference>
<dbReference type="GO" id="GO:0005886">
    <property type="term" value="C:plasma membrane"/>
    <property type="evidence" value="ECO:0007669"/>
    <property type="project" value="TreeGrafter"/>
</dbReference>
<feature type="disulfide bond" evidence="24">
    <location>
        <begin position="2309"/>
        <end position="2321"/>
    </location>
</feature>
<dbReference type="InterPro" id="IPR013126">
    <property type="entry name" value="Hsp_70_fam"/>
</dbReference>
<feature type="disulfide bond" evidence="24">
    <location>
        <begin position="2271"/>
        <end position="2283"/>
    </location>
</feature>
<dbReference type="Pfam" id="PF13927">
    <property type="entry name" value="Ig_3"/>
    <property type="match status" value="8"/>
</dbReference>
<feature type="disulfide bond" evidence="24">
    <location>
        <begin position="2234"/>
        <end position="2246"/>
    </location>
</feature>
<feature type="disulfide bond" evidence="24">
    <location>
        <begin position="1256"/>
        <end position="1274"/>
    </location>
</feature>
<evidence type="ECO:0000256" key="26">
    <source>
        <dbReference type="SAM" id="MobiDB-lite"/>
    </source>
</evidence>
<feature type="disulfide bond" evidence="24">
    <location>
        <begin position="1568"/>
        <end position="1586"/>
    </location>
</feature>
<evidence type="ECO:0000256" key="22">
    <source>
        <dbReference type="PROSITE-ProRule" id="PRU00076"/>
    </source>
</evidence>
<feature type="domain" description="Laminin G" evidence="28">
    <location>
        <begin position="5782"/>
        <end position="5963"/>
    </location>
</feature>
<keyword evidence="6 22" id="KW-0245">EGF-like domain</keyword>
<dbReference type="CDD" id="cd00110">
    <property type="entry name" value="LamG"/>
    <property type="match status" value="3"/>
</dbReference>
<keyword evidence="34" id="KW-1185">Reference proteome</keyword>
<feature type="domain" description="Ig-like" evidence="31">
    <location>
        <begin position="4637"/>
        <end position="4723"/>
    </location>
</feature>
<feature type="domain" description="Ig-like" evidence="31">
    <location>
        <begin position="4548"/>
        <end position="4630"/>
    </location>
</feature>
<feature type="disulfide bond" evidence="24">
    <location>
        <begin position="1850"/>
        <end position="1868"/>
    </location>
</feature>
<comment type="caution">
    <text evidence="22">Lacks conserved residue(s) required for the propagation of feature annotation.</text>
</comment>
<evidence type="ECO:0000259" key="29">
    <source>
        <dbReference type="PROSITE" id="PS50026"/>
    </source>
</evidence>
<feature type="disulfide bond" evidence="24">
    <location>
        <begin position="1646"/>
        <end position="1664"/>
    </location>
</feature>
<feature type="disulfide bond" evidence="24">
    <location>
        <begin position="2365"/>
        <end position="2380"/>
    </location>
</feature>
<feature type="domain" description="Ig-like" evidence="31">
    <location>
        <begin position="4363"/>
        <end position="4445"/>
    </location>
</feature>
<feature type="disulfide bond" evidence="24">
    <location>
        <begin position="1057"/>
        <end position="1072"/>
    </location>
</feature>
<dbReference type="PROSITE" id="PS50835">
    <property type="entry name" value="IG_LIKE"/>
    <property type="match status" value="13"/>
</dbReference>
<feature type="disulfide bond" evidence="24">
    <location>
        <begin position="2438"/>
        <end position="2453"/>
    </location>
</feature>
<feature type="disulfide bond" evidence="22">
    <location>
        <begin position="5506"/>
        <end position="5515"/>
    </location>
</feature>
<feature type="disulfide bond" evidence="24">
    <location>
        <begin position="2426"/>
        <end position="2444"/>
    </location>
</feature>
<feature type="disulfide bond" evidence="24">
    <location>
        <begin position="1522"/>
        <end position="1534"/>
    </location>
</feature>
<dbReference type="GO" id="GO:0005509">
    <property type="term" value="F:calcium ion binding"/>
    <property type="evidence" value="ECO:0007669"/>
    <property type="project" value="InterPro"/>
</dbReference>
<feature type="compositionally biased region" description="Basic residues" evidence="26">
    <location>
        <begin position="848"/>
        <end position="862"/>
    </location>
</feature>
<name>A0A8X6K0E4_9ARAC</name>
<dbReference type="InterPro" id="IPR013783">
    <property type="entry name" value="Ig-like_fold"/>
</dbReference>
<feature type="disulfide bond" evidence="24">
    <location>
        <begin position="1769"/>
        <end position="1787"/>
    </location>
</feature>
<feature type="domain" description="EGF-like" evidence="29">
    <location>
        <begin position="5480"/>
        <end position="5516"/>
    </location>
</feature>
<dbReference type="PANTHER" id="PTHR22722">
    <property type="entry name" value="LOW-DENSITY LIPOPROTEIN RECEPTOR-RELATED PROTEIN 2-RELATED"/>
    <property type="match status" value="1"/>
</dbReference>
<evidence type="ECO:0000256" key="2">
    <source>
        <dbReference type="ARBA" id="ARBA00004302"/>
    </source>
</evidence>
<evidence type="ECO:0000256" key="6">
    <source>
        <dbReference type="ARBA" id="ARBA00022536"/>
    </source>
</evidence>
<evidence type="ECO:0000256" key="15">
    <source>
        <dbReference type="ARBA" id="ARBA00023054"/>
    </source>
</evidence>
<evidence type="ECO:0000259" key="31">
    <source>
        <dbReference type="PROSITE" id="PS50835"/>
    </source>
</evidence>
<evidence type="ECO:0000313" key="34">
    <source>
        <dbReference type="Proteomes" id="UP000886998"/>
    </source>
</evidence>
<feature type="disulfide bond" evidence="24">
    <location>
        <begin position="1483"/>
        <end position="1495"/>
    </location>
</feature>
<dbReference type="InterPro" id="IPR000742">
    <property type="entry name" value="EGF"/>
</dbReference>
<feature type="disulfide bond" evidence="24">
    <location>
        <begin position="1424"/>
        <end position="1439"/>
    </location>
</feature>
<feature type="disulfide bond" evidence="24">
    <location>
        <begin position="1924"/>
        <end position="1936"/>
    </location>
</feature>
<keyword evidence="21" id="KW-0393">Immunoglobulin domain</keyword>
<dbReference type="GO" id="GO:0140662">
    <property type="term" value="F:ATP-dependent protein folding chaperone"/>
    <property type="evidence" value="ECO:0007669"/>
    <property type="project" value="InterPro"/>
</dbReference>
<evidence type="ECO:0000256" key="11">
    <source>
        <dbReference type="ARBA" id="ARBA00022840"/>
    </source>
</evidence>
<feature type="disulfide bond" evidence="24">
    <location>
        <begin position="1045"/>
        <end position="1063"/>
    </location>
</feature>
<feature type="disulfide bond" evidence="23">
    <location>
        <begin position="5936"/>
        <end position="5963"/>
    </location>
</feature>
<feature type="disulfide bond" evidence="24">
    <location>
        <begin position="1229"/>
        <end position="1244"/>
    </location>
</feature>
<feature type="disulfide bond" evidence="24">
    <location>
        <begin position="2620"/>
        <end position="2638"/>
    </location>
</feature>
<dbReference type="GO" id="GO:0005604">
    <property type="term" value="C:basement membrane"/>
    <property type="evidence" value="ECO:0007669"/>
    <property type="project" value="UniProtKB-SubCell"/>
</dbReference>
<dbReference type="PROSITE" id="PS50068">
    <property type="entry name" value="LDLRA_2"/>
    <property type="match status" value="48"/>
</dbReference>
<feature type="disulfide bond" evidence="24">
    <location>
        <begin position="2084"/>
        <end position="2102"/>
    </location>
</feature>
<evidence type="ECO:0000256" key="20">
    <source>
        <dbReference type="ARBA" id="ARBA00023292"/>
    </source>
</evidence>
<keyword evidence="15" id="KW-0175">Coiled coil</keyword>
<feature type="disulfide bond" evidence="24">
    <location>
        <begin position="2135"/>
        <end position="2150"/>
    </location>
</feature>
<evidence type="ECO:0000256" key="12">
    <source>
        <dbReference type="ARBA" id="ARBA00022869"/>
    </source>
</evidence>
<feature type="domain" description="Laminin IV type A" evidence="32">
    <location>
        <begin position="3591"/>
        <end position="3768"/>
    </location>
</feature>
<feature type="disulfide bond" evidence="24">
    <location>
        <begin position="1295"/>
        <end position="1313"/>
    </location>
</feature>
<dbReference type="InterPro" id="IPR013098">
    <property type="entry name" value="Ig_I-set"/>
</dbReference>
<dbReference type="EMBL" id="BMAV01026534">
    <property type="protein sequence ID" value="GFS51251.1"/>
    <property type="molecule type" value="Genomic_DNA"/>
</dbReference>
<dbReference type="SMART" id="SM00282">
    <property type="entry name" value="LamG"/>
    <property type="match status" value="3"/>
</dbReference>
<feature type="disulfide bond" evidence="24">
    <location>
        <begin position="1038"/>
        <end position="1050"/>
    </location>
</feature>
<feature type="domain" description="Laminin EGF-like" evidence="30">
    <location>
        <begin position="3516"/>
        <end position="3565"/>
    </location>
</feature>
<feature type="disulfide bond" evidence="24">
    <location>
        <begin position="2278"/>
        <end position="2296"/>
    </location>
</feature>
<evidence type="ECO:0000256" key="17">
    <source>
        <dbReference type="ARBA" id="ARBA00023157"/>
    </source>
</evidence>
<reference evidence="33" key="1">
    <citation type="submission" date="2020-08" db="EMBL/GenBank/DDBJ databases">
        <title>Multicomponent nature underlies the extraordinary mechanical properties of spider dragline silk.</title>
        <authorList>
            <person name="Kono N."/>
            <person name="Nakamura H."/>
            <person name="Mori M."/>
            <person name="Yoshida Y."/>
            <person name="Ohtoshi R."/>
            <person name="Malay A.D."/>
            <person name="Moran D.A.P."/>
            <person name="Tomita M."/>
            <person name="Numata K."/>
            <person name="Arakawa K."/>
        </authorList>
    </citation>
    <scope>NUCLEOTIDE SEQUENCE</scope>
</reference>
<feature type="disulfide bond" evidence="24">
    <location>
        <begin position="1096"/>
        <end position="1114"/>
    </location>
</feature>
<dbReference type="CDD" id="cd00054">
    <property type="entry name" value="EGF_CA"/>
    <property type="match status" value="3"/>
</dbReference>
<feature type="disulfide bond" evidence="24">
    <location>
        <begin position="2401"/>
        <end position="2416"/>
    </location>
</feature>
<feature type="disulfide bond" evidence="24">
    <location>
        <begin position="1529"/>
        <end position="1547"/>
    </location>
</feature>
<feature type="disulfide bond" evidence="24">
    <location>
        <begin position="2954"/>
        <end position="2972"/>
    </location>
</feature>
<dbReference type="Pfam" id="PF24973">
    <property type="entry name" value="EGF_LMN_ATRN"/>
    <property type="match status" value="3"/>
</dbReference>
<feature type="disulfide bond" evidence="24">
    <location>
        <begin position="1843"/>
        <end position="1855"/>
    </location>
</feature>
<feature type="disulfide bond" evidence="24">
    <location>
        <begin position="2201"/>
        <end position="2219"/>
    </location>
</feature>
<comment type="similarity">
    <text evidence="3">Belongs to the heat shock protein 70 family.</text>
</comment>
<evidence type="ECO:0000313" key="33">
    <source>
        <dbReference type="EMBL" id="GFS51251.1"/>
    </source>
</evidence>
<dbReference type="Gene3D" id="3.90.640.10">
    <property type="entry name" value="Actin, Chain A, domain 4"/>
    <property type="match status" value="1"/>
</dbReference>
<feature type="disulfide bond" evidence="24">
    <location>
        <begin position="2504"/>
        <end position="2522"/>
    </location>
</feature>
<evidence type="ECO:0000256" key="23">
    <source>
        <dbReference type="PROSITE-ProRule" id="PRU00122"/>
    </source>
</evidence>
<feature type="disulfide bond" evidence="24">
    <location>
        <begin position="1444"/>
        <end position="1456"/>
    </location>
</feature>
<dbReference type="Gene3D" id="3.30.420.40">
    <property type="match status" value="2"/>
</dbReference>
<feature type="disulfide bond" evidence="22">
    <location>
        <begin position="5468"/>
        <end position="5477"/>
    </location>
</feature>
<dbReference type="SMART" id="SM00179">
    <property type="entry name" value="EGF_CA"/>
    <property type="match status" value="4"/>
</dbReference>
<feature type="disulfide bond" evidence="24">
    <location>
        <begin position="1607"/>
        <end position="1625"/>
    </location>
</feature>
<dbReference type="InterPro" id="IPR043129">
    <property type="entry name" value="ATPase_NBD"/>
</dbReference>
<dbReference type="Gene3D" id="2.60.120.200">
    <property type="match status" value="3"/>
</dbReference>
<feature type="disulfide bond" evidence="24">
    <location>
        <begin position="1931"/>
        <end position="1949"/>
    </location>
</feature>
<feature type="disulfide bond" evidence="24">
    <location>
        <begin position="1730"/>
        <end position="1748"/>
    </location>
</feature>
<dbReference type="Gene3D" id="3.30.30.30">
    <property type="match status" value="1"/>
</dbReference>
<feature type="domain" description="Ig-like" evidence="31">
    <location>
        <begin position="5090"/>
        <end position="5170"/>
    </location>
</feature>
<feature type="disulfide bond" evidence="24">
    <location>
        <begin position="2060"/>
        <end position="2075"/>
    </location>
</feature>
<dbReference type="InterPro" id="IPR000034">
    <property type="entry name" value="Laminin_IV"/>
</dbReference>
<feature type="domain" description="Ig-like" evidence="31">
    <location>
        <begin position="2798"/>
        <end position="2889"/>
    </location>
</feature>
<feature type="disulfide bond" evidence="24">
    <location>
        <begin position="2048"/>
        <end position="2066"/>
    </location>
</feature>
<evidence type="ECO:0000259" key="30">
    <source>
        <dbReference type="PROSITE" id="PS50027"/>
    </source>
</evidence>
<proteinExistence type="inferred from homology"/>
<feature type="domain" description="Laminin EGF-like" evidence="30">
    <location>
        <begin position="3857"/>
        <end position="3906"/>
    </location>
</feature>
<dbReference type="FunFam" id="2.10.25.10:FF:000065">
    <property type="entry name" value="Laminin subunit beta 1"/>
    <property type="match status" value="1"/>
</dbReference>
<keyword evidence="13" id="KW-0130">Cell adhesion</keyword>
<feature type="disulfide bond" evidence="24">
    <location>
        <begin position="2914"/>
        <end position="2932"/>
    </location>
</feature>
<dbReference type="InterPro" id="IPR009030">
    <property type="entry name" value="Growth_fac_rcpt_cys_sf"/>
</dbReference>
<feature type="disulfide bond" evidence="24">
    <location>
        <begin position="2686"/>
        <end position="2698"/>
    </location>
</feature>
<evidence type="ECO:0000256" key="13">
    <source>
        <dbReference type="ARBA" id="ARBA00022889"/>
    </source>
</evidence>
<feature type="disulfide bond" evidence="24">
    <location>
        <begin position="2543"/>
        <end position="2561"/>
    </location>
</feature>
<dbReference type="InterPro" id="IPR000082">
    <property type="entry name" value="SEA_dom"/>
</dbReference>
<keyword evidence="11" id="KW-0067">ATP-binding</keyword>
<feature type="domain" description="EGF-like" evidence="29">
    <location>
        <begin position="5698"/>
        <end position="5737"/>
    </location>
</feature>
<dbReference type="Pfam" id="PF00057">
    <property type="entry name" value="Ldl_recept_a"/>
    <property type="match status" value="45"/>
</dbReference>
<feature type="disulfide bond" evidence="24">
    <location>
        <begin position="1373"/>
        <end position="1391"/>
    </location>
</feature>
<evidence type="ECO:0000256" key="18">
    <source>
        <dbReference type="ARBA" id="ARBA00023170"/>
    </source>
</evidence>
<feature type="disulfide bond" evidence="24">
    <location>
        <begin position="1147"/>
        <end position="1162"/>
    </location>
</feature>
<keyword evidence="16" id="KW-0472">Membrane</keyword>
<feature type="disulfide bond" evidence="24">
    <location>
        <begin position="1210"/>
        <end position="1222"/>
    </location>
</feature>
<feature type="domain" description="EGF-like" evidence="29">
    <location>
        <begin position="5739"/>
        <end position="5776"/>
    </location>
</feature>
<dbReference type="FunFam" id="3.90.640.10:FF:000004">
    <property type="entry name" value="Heat shock 70 kDa protein 4"/>
    <property type="match status" value="1"/>
</dbReference>
<dbReference type="InterPro" id="IPR007110">
    <property type="entry name" value="Ig-like_dom"/>
</dbReference>
<feature type="domain" description="Ig-like" evidence="31">
    <location>
        <begin position="3028"/>
        <end position="3112"/>
    </location>
</feature>
<dbReference type="PROSITE" id="PS50027">
    <property type="entry name" value="EGF_LAM_2"/>
    <property type="match status" value="5"/>
</dbReference>
<keyword evidence="8" id="KW-0732">Signal</keyword>
<feature type="disulfide bond" evidence="24">
    <location>
        <begin position="1346"/>
        <end position="1361"/>
    </location>
</feature>
<feature type="domain" description="Ig-like" evidence="31">
    <location>
        <begin position="5181"/>
        <end position="5258"/>
    </location>
</feature>
<dbReference type="FunFam" id="4.10.400.10:FF:000034">
    <property type="entry name" value="Low-density lipoprotein receptor-related protein 2"/>
    <property type="match status" value="4"/>
</dbReference>
<feature type="disulfide bond" evidence="24">
    <location>
        <begin position="2241"/>
        <end position="2259"/>
    </location>
</feature>
<evidence type="ECO:0000256" key="14">
    <source>
        <dbReference type="ARBA" id="ARBA00022989"/>
    </source>
</evidence>
<dbReference type="SUPFAM" id="SSF100934">
    <property type="entry name" value="Heat shock protein 70kD (HSP70), C-terminal subdomain"/>
    <property type="match status" value="1"/>
</dbReference>
<feature type="disulfide bond" evidence="24">
    <location>
        <begin position="2213"/>
        <end position="2228"/>
    </location>
</feature>
<dbReference type="PROSITE" id="PS50025">
    <property type="entry name" value="LAM_G_DOMAIN"/>
    <property type="match status" value="3"/>
</dbReference>
<keyword evidence="9" id="KW-0677">Repeat</keyword>
<feature type="domain" description="Ig-like" evidence="31">
    <location>
        <begin position="4265"/>
        <end position="4353"/>
    </location>
</feature>
<dbReference type="SMART" id="SM00192">
    <property type="entry name" value="LDLa"/>
    <property type="match status" value="48"/>
</dbReference>
<keyword evidence="12" id="KW-0084">Basement membrane</keyword>
<comment type="caution">
    <text evidence="33">The sequence shown here is derived from an EMBL/GenBank/DDBJ whole genome shotgun (WGS) entry which is preliminary data.</text>
</comment>
<dbReference type="GO" id="GO:0005524">
    <property type="term" value="F:ATP binding"/>
    <property type="evidence" value="ECO:0007669"/>
    <property type="project" value="UniProtKB-KW"/>
</dbReference>
<dbReference type="GO" id="GO:0007155">
    <property type="term" value="P:cell adhesion"/>
    <property type="evidence" value="ECO:0007669"/>
    <property type="project" value="UniProtKB-KW"/>
</dbReference>
<feature type="disulfide bond" evidence="24">
    <location>
        <begin position="2656"/>
        <end position="2674"/>
    </location>
</feature>
<feature type="disulfide bond" evidence="24">
    <location>
        <begin position="2668"/>
        <end position="2683"/>
    </location>
</feature>
<feature type="domain" description="Laminin IV type A" evidence="32">
    <location>
        <begin position="3167"/>
        <end position="3366"/>
    </location>
</feature>
<feature type="disulfide bond" evidence="24">
    <location>
        <begin position="1541"/>
        <end position="1556"/>
    </location>
</feature>
<feature type="domain" description="Ig-like" evidence="31">
    <location>
        <begin position="4825"/>
        <end position="4893"/>
    </location>
</feature>
<dbReference type="FunFam" id="2.10.25.10:FF:000454">
    <property type="entry name" value="Laminin subunit alpha 1"/>
    <property type="match status" value="1"/>
</dbReference>
<feature type="disulfide bond" evidence="24">
    <location>
        <begin position="2594"/>
        <end position="2609"/>
    </location>
</feature>
<comment type="subcellular location">
    <subcellularLocation>
        <location evidence="1">Membrane</location>
        <topology evidence="1">Single-pass membrane protein</topology>
    </subcellularLocation>
    <subcellularLocation>
        <location evidence="2">Secreted</location>
        <location evidence="2">Extracellular space</location>
        <location evidence="2">Extracellular matrix</location>
        <location evidence="2">Basement membrane</location>
    </subcellularLocation>
</comment>
<feature type="disulfide bond" evidence="24">
    <location>
        <begin position="2575"/>
        <end position="2587"/>
    </location>
</feature>
<dbReference type="InterPro" id="IPR029047">
    <property type="entry name" value="HSP70_peptide-bd_sf"/>
</dbReference>
<feature type="disulfide bond" evidence="24">
    <location>
        <begin position="2157"/>
        <end position="2169"/>
    </location>
</feature>
<feature type="disulfide bond" evidence="24">
    <location>
        <begin position="2744"/>
        <end position="2759"/>
    </location>
</feature>
<feature type="disulfide bond" evidence="24">
    <location>
        <begin position="2477"/>
        <end position="2492"/>
    </location>
</feature>
<feature type="disulfide bond" evidence="24">
    <location>
        <begin position="2966"/>
        <end position="2981"/>
    </location>
</feature>
<keyword evidence="17 22" id="KW-1015">Disulfide bond</keyword>
<dbReference type="Gene3D" id="4.10.400.10">
    <property type="entry name" value="Low-density Lipoprotein Receptor"/>
    <property type="match status" value="48"/>
</dbReference>
<feature type="disulfide bond" evidence="25">
    <location>
        <begin position="4171"/>
        <end position="4180"/>
    </location>
</feature>
<feature type="domain" description="SEA" evidence="27">
    <location>
        <begin position="913"/>
        <end position="1027"/>
    </location>
</feature>
<dbReference type="SUPFAM" id="SSF57424">
    <property type="entry name" value="LDL receptor-like module"/>
    <property type="match status" value="48"/>
</dbReference>
<feature type="disulfide bond" evidence="24">
    <location>
        <begin position="2536"/>
        <end position="2548"/>
    </location>
</feature>
<dbReference type="InterPro" id="IPR036179">
    <property type="entry name" value="Ig-like_dom_sf"/>
</dbReference>
<dbReference type="PROSITE" id="PS00022">
    <property type="entry name" value="EGF_1"/>
    <property type="match status" value="5"/>
</dbReference>
<feature type="disulfide bond" evidence="22">
    <location>
        <begin position="5449"/>
        <end position="5466"/>
    </location>
</feature>
<dbReference type="SUPFAM" id="SSF82671">
    <property type="entry name" value="SEA domain"/>
    <property type="match status" value="1"/>
</dbReference>
<feature type="disulfide bond" evidence="24">
    <location>
        <begin position="1700"/>
        <end position="1715"/>
    </location>
</feature>
<feature type="disulfide bond" evidence="25">
    <location>
        <begin position="3536"/>
        <end position="3545"/>
    </location>
</feature>
<feature type="disulfide bond" evidence="24">
    <location>
        <begin position="2926"/>
        <end position="2941"/>
    </location>
</feature>
<feature type="disulfide bond" evidence="24">
    <location>
        <begin position="2328"/>
        <end position="2343"/>
    </location>
</feature>
<feature type="disulfide bond" evidence="24">
    <location>
        <begin position="1742"/>
        <end position="1757"/>
    </location>
</feature>
<feature type="disulfide bond" evidence="24">
    <location>
        <begin position="2582"/>
        <end position="2600"/>
    </location>
</feature>
<feature type="disulfide bond" evidence="24">
    <location>
        <begin position="1135"/>
        <end position="1153"/>
    </location>
</feature>
<feature type="disulfide bond" evidence="25">
    <location>
        <begin position="3517"/>
        <end position="3534"/>
    </location>
</feature>
<dbReference type="GO" id="GO:0048513">
    <property type="term" value="P:animal organ development"/>
    <property type="evidence" value="ECO:0007669"/>
    <property type="project" value="UniProtKB-ARBA"/>
</dbReference>
<keyword evidence="10" id="KW-0547">Nucleotide-binding</keyword>
<feature type="disulfide bond" evidence="24">
    <location>
        <begin position="1288"/>
        <end position="1300"/>
    </location>
</feature>
<feature type="disulfide bond" evidence="24">
    <location>
        <begin position="1327"/>
        <end position="1339"/>
    </location>
</feature>
<dbReference type="InterPro" id="IPR001791">
    <property type="entry name" value="Laminin_G"/>
</dbReference>
<feature type="domain" description="Laminin EGF-like" evidence="30">
    <location>
        <begin position="3404"/>
        <end position="3453"/>
    </location>
</feature>
<feature type="disulfide bond" evidence="24">
    <location>
        <begin position="2346"/>
        <end position="2358"/>
    </location>
</feature>
<feature type="domain" description="Laminin EGF-like" evidence="30">
    <location>
        <begin position="4152"/>
        <end position="4201"/>
    </location>
</feature>
<feature type="disulfide bond" evidence="24">
    <location>
        <begin position="1963"/>
        <end position="1975"/>
    </location>
</feature>
<organism evidence="33 34">
    <name type="scientific">Trichonephila inaurata madagascariensis</name>
    <dbReference type="NCBI Taxonomy" id="2747483"/>
    <lineage>
        <taxon>Eukaryota</taxon>
        <taxon>Metazoa</taxon>
        <taxon>Ecdysozoa</taxon>
        <taxon>Arthropoda</taxon>
        <taxon>Chelicerata</taxon>
        <taxon>Arachnida</taxon>
        <taxon>Araneae</taxon>
        <taxon>Araneomorphae</taxon>
        <taxon>Entelegynae</taxon>
        <taxon>Araneoidea</taxon>
        <taxon>Nephilidae</taxon>
        <taxon>Trichonephila</taxon>
        <taxon>Trichonephila inaurata</taxon>
    </lineage>
</organism>
<feature type="disulfide bond" evidence="24">
    <location>
        <begin position="2769"/>
        <end position="2787"/>
    </location>
</feature>
<feature type="disulfide bond" evidence="24">
    <location>
        <begin position="1108"/>
        <end position="1123"/>
    </location>
</feature>
<dbReference type="FunFam" id="2.10.25.10:FF:000095">
    <property type="entry name" value="Notch, isoform B"/>
    <property type="match status" value="1"/>
</dbReference>
<feature type="disulfide bond" evidence="24">
    <location>
        <begin position="2516"/>
        <end position="2531"/>
    </location>
</feature>
<dbReference type="InterPro" id="IPR056863">
    <property type="entry name" value="LMN_ATRN_NET-like_EGF"/>
</dbReference>
<feature type="disulfide bond" evidence="25">
    <location>
        <begin position="3857"/>
        <end position="3869"/>
    </location>
</feature>
<dbReference type="PROSITE" id="PS01186">
    <property type="entry name" value="EGF_2"/>
    <property type="match status" value="2"/>
</dbReference>
<feature type="disulfide bond" evidence="24">
    <location>
        <begin position="1580"/>
        <end position="1595"/>
    </location>
</feature>
<dbReference type="FunFam" id="4.10.400.10:FF:000065">
    <property type="entry name" value="Transmembrane protease serine 7"/>
    <property type="match status" value="1"/>
</dbReference>
<dbReference type="GO" id="GO:0030154">
    <property type="term" value="P:cell differentiation"/>
    <property type="evidence" value="ECO:0007669"/>
    <property type="project" value="UniProtKB-ARBA"/>
</dbReference>
<evidence type="ECO:0000256" key="24">
    <source>
        <dbReference type="PROSITE-ProRule" id="PRU00124"/>
    </source>
</evidence>
<evidence type="ECO:0000256" key="8">
    <source>
        <dbReference type="ARBA" id="ARBA00022729"/>
    </source>
</evidence>
<feature type="disulfide bond" evidence="24">
    <location>
        <begin position="3010"/>
        <end position="3025"/>
    </location>
</feature>
<feature type="disulfide bond" evidence="24">
    <location>
        <begin position="2419"/>
        <end position="2431"/>
    </location>
</feature>
<feature type="disulfide bond" evidence="24">
    <location>
        <begin position="2947"/>
        <end position="2959"/>
    </location>
</feature>
<feature type="disulfide bond" evidence="24">
    <location>
        <begin position="2096"/>
        <end position="2111"/>
    </location>
</feature>
<dbReference type="Pfam" id="PF00012">
    <property type="entry name" value="HSP70"/>
    <property type="match status" value="1"/>
</dbReference>
<dbReference type="InterPro" id="IPR029048">
    <property type="entry name" value="HSP70_C_sf"/>
</dbReference>
<dbReference type="PROSITE" id="PS50024">
    <property type="entry name" value="SEA"/>
    <property type="match status" value="1"/>
</dbReference>
<dbReference type="SMART" id="SM00180">
    <property type="entry name" value="EGF_Lam"/>
    <property type="match status" value="8"/>
</dbReference>
<feature type="domain" description="EGF-like" evidence="29">
    <location>
        <begin position="5442"/>
        <end position="5478"/>
    </location>
</feature>
<feature type="domain" description="Ig-like" evidence="31">
    <location>
        <begin position="5004"/>
        <end position="5085"/>
    </location>
</feature>
<feature type="disulfide bond" evidence="24">
    <location>
        <begin position="2008"/>
        <end position="2026"/>
    </location>
</feature>
<dbReference type="Pfam" id="PF07679">
    <property type="entry name" value="I-set"/>
    <property type="match status" value="3"/>
</dbReference>
<feature type="disulfide bond" evidence="24">
    <location>
        <begin position="1781"/>
        <end position="1796"/>
    </location>
</feature>
<feature type="disulfide bond" evidence="24">
    <location>
        <begin position="1463"/>
        <end position="1478"/>
    </location>
</feature>
<dbReference type="Gene3D" id="2.60.40.10">
    <property type="entry name" value="Immunoglobulins"/>
    <property type="match status" value="13"/>
</dbReference>
<dbReference type="FunFam" id="2.10.25.10:FF:000106">
    <property type="entry name" value="Heparan sulfate proteoglycan 2"/>
    <property type="match status" value="2"/>
</dbReference>
<dbReference type="CDD" id="cd00096">
    <property type="entry name" value="Ig"/>
    <property type="match status" value="1"/>
</dbReference>
<dbReference type="InterPro" id="IPR051221">
    <property type="entry name" value="LDLR-related"/>
</dbReference>
<dbReference type="InterPro" id="IPR036055">
    <property type="entry name" value="LDL_receptor-like_sf"/>
</dbReference>
<feature type="disulfide bond" evidence="24">
    <location>
        <begin position="1385"/>
        <end position="1400"/>
    </location>
</feature>
<keyword evidence="4" id="KW-0964">Secreted</keyword>
<dbReference type="GO" id="GO:0043235">
    <property type="term" value="C:receptor complex"/>
    <property type="evidence" value="ECO:0007669"/>
    <property type="project" value="TreeGrafter"/>
</dbReference>
<dbReference type="SUPFAM" id="SSF57184">
    <property type="entry name" value="Growth factor receptor domain"/>
    <property type="match status" value="1"/>
</dbReference>
<dbReference type="SMART" id="SM00281">
    <property type="entry name" value="LamB"/>
    <property type="match status" value="3"/>
</dbReference>
<feature type="disulfide bond" evidence="24">
    <location>
        <begin position="2613"/>
        <end position="2625"/>
    </location>
</feature>
<feature type="domain" description="Laminin G" evidence="28">
    <location>
        <begin position="5521"/>
        <end position="5702"/>
    </location>
</feature>
<feature type="disulfide bond" evidence="24">
    <location>
        <begin position="2164"/>
        <end position="2182"/>
    </location>
</feature>
<feature type="disulfide bond" evidence="24">
    <location>
        <begin position="1175"/>
        <end position="1193"/>
    </location>
</feature>
<feature type="disulfide bond" evidence="24">
    <location>
        <begin position="1619"/>
        <end position="1634"/>
    </location>
</feature>
<dbReference type="Gene3D" id="2.60.34.10">
    <property type="entry name" value="Substrate Binding Domain Of DNAk, Chain A, domain 1"/>
    <property type="match status" value="1"/>
</dbReference>
<feature type="disulfide bond" evidence="24">
    <location>
        <begin position="2497"/>
        <end position="2509"/>
    </location>
</feature>
<dbReference type="InterPro" id="IPR023415">
    <property type="entry name" value="LDLR_class-A_CS"/>
</dbReference>
<feature type="disulfide bond" evidence="24">
    <location>
        <begin position="2555"/>
        <end position="2570"/>
    </location>
</feature>
<dbReference type="PROSITE" id="PS51115">
    <property type="entry name" value="LAMININ_IVA"/>
    <property type="match status" value="3"/>
</dbReference>
<feature type="disulfide bond" evidence="24">
    <location>
        <begin position="1862"/>
        <end position="1877"/>
    </location>
</feature>
<evidence type="ECO:0000259" key="32">
    <source>
        <dbReference type="PROSITE" id="PS51115"/>
    </source>
</evidence>
<dbReference type="CDD" id="cd00112">
    <property type="entry name" value="LDLa"/>
    <property type="match status" value="47"/>
</dbReference>
<dbReference type="SUPFAM" id="SSF53067">
    <property type="entry name" value="Actin-like ATPase domain"/>
    <property type="match status" value="2"/>
</dbReference>
<dbReference type="PROSITE" id="PS01209">
    <property type="entry name" value="LDLRA_1"/>
    <property type="match status" value="15"/>
</dbReference>
<accession>A0A8X6K0E4</accession>
<feature type="disulfide bond" evidence="24">
    <location>
        <begin position="2290"/>
        <end position="2305"/>
    </location>
</feature>
<dbReference type="Gene3D" id="1.20.1270.10">
    <property type="match status" value="1"/>
</dbReference>
<dbReference type="Pfam" id="PF00053">
    <property type="entry name" value="EGF_laminin"/>
    <property type="match status" value="6"/>
</dbReference>
<feature type="domain" description="Ig-like" evidence="31">
    <location>
        <begin position="4458"/>
        <end position="4540"/>
    </location>
</feature>
<evidence type="ECO:0000256" key="21">
    <source>
        <dbReference type="ARBA" id="ARBA00023319"/>
    </source>
</evidence>
<feature type="disulfide bond" evidence="24">
    <location>
        <begin position="1249"/>
        <end position="1261"/>
    </location>
</feature>
<evidence type="ECO:0000256" key="16">
    <source>
        <dbReference type="ARBA" id="ARBA00023136"/>
    </source>
</evidence>
<feature type="disulfide bond" evidence="24">
    <location>
        <begin position="1412"/>
        <end position="1430"/>
    </location>
</feature>
<dbReference type="CDD" id="cd00055">
    <property type="entry name" value="EGF_Lam"/>
    <property type="match status" value="6"/>
</dbReference>
<feature type="disulfide bond" evidence="24">
    <location>
        <begin position="1217"/>
        <end position="1235"/>
    </location>
</feature>
<feature type="disulfide bond" evidence="24">
    <location>
        <begin position="1943"/>
        <end position="1958"/>
    </location>
</feature>
<feature type="disulfide bond" evidence="24">
    <location>
        <begin position="2382"/>
        <end position="2394"/>
    </location>
</feature>
<evidence type="ECO:0000256" key="10">
    <source>
        <dbReference type="ARBA" id="ARBA00022741"/>
    </source>
</evidence>
<dbReference type="InterPro" id="IPR002172">
    <property type="entry name" value="LDrepeatLR_classA_rpt"/>
</dbReference>
<feature type="disulfide bond" evidence="24">
    <location>
        <begin position="1366"/>
        <end position="1378"/>
    </location>
</feature>
<dbReference type="Proteomes" id="UP000886998">
    <property type="component" value="Unassembled WGS sequence"/>
</dbReference>
<feature type="disulfide bond" evidence="24">
    <location>
        <begin position="1600"/>
        <end position="1612"/>
    </location>
</feature>
<sequence length="5983" mass="662696">MSVVGFDIGNDTCFIAIAKSGGIEVIDNEYSLRVTPSYVAFSEKSRDVGVAAKTKLIPNINNTVYGFKTLLGKRFDKNLKELNYLSFNVSELPSGDFGVRVKYLNEENIFSMEQIMAMLITKLKCITENKLGAKIRECVISVPVYYTDVQRRAMLDSAEVAGLKALKLMNEPTAVALSYGFYRQHLFDEPKTIVFVDFGNSSLTVTACVFSKDRLKILGSVWNTNVGGRDFDGILVRYFAEELGNRYHLDVMSNKKAVMLLMQECESLKKQMSMNSRELELNIECFMNDTDVRGRMKRELFEKLSANLFIDIETTMKELLSKTGLNKEDIHEIQIVGGSCRIPALKTIIYRVFGQNPLATLNQDEAVARGCALQCAFLSPALKTKDFCIEDVQPYSIEVLCHRSNVKDKIEVFPVFHRAPATKMVTFSFKTPFFLEIFYSDTSCNMPEIGKYTFFDVPSEVNENNDVKIKIRMALDIHGIFNICSATLIIKQKESNDDNSKQLVPVPDDAKYSPESSLQLNEDIQDVSSENLESDAKSREIFKYFDLKIKATVPSLTRTQMDYLIQKEQDMINADLNEKRMADLRNIVEEYVYYARGKISSELKDYLTEIEWKKFFTILQDTETWLYECENPQENEYARRLSEMKEHIEPVLQWYSLLDDTKSALQEFQKLLESFASIMRSLPQEKYPHMNHDDMANLEEMWNRGNEYFGHWLHKLNEVKKYGDLPITAKSIRDETNNYQEKIQSIINKPEQDEVIAGGDSSEELHQTPGEFREDLASNQEFKEEYKSTCEKNFTGGQSPKEKQFCSTKPDPDLIFDELNSIQADSNYLSNSINPLSSPLKLSPDDKKHHKHHQHKKRKKAHNSSTRLGSLFDDEDFYRDAEDGPSGEDLFPHSGDGVSPIEPPIAKTVPEDGPFYFRIGFTITNLQYTPELAQKASPEFRRVAEELILALEALYRTIHGQQAVTVISFRPLTHSSREHVLVTLDVGSLGNNDRSSIERVIKEAIINGNVGRYTVSDENFSIRGFGAPSQPLPTSDECPPDHLSCSSGECINILKRCDGREDCRDGSDEIGCHRTQTSDLIPKFDSGCRSDNQMICQDGTCIDTIRVCDGVKDCSFGEDEQNCGITTCPPGQFQCDGSRCVDERRRCDGRPDCSDRSDEADCEKPKACQPDEFRCGDGQCIKEFLKCDRRYDCQDGSDELSCEPGRETICQPNEFRCGNGQCIDNSLKCDRKYDCQDGTDELSCESKTCQPNEFRCTNGQCIDASLKCDRKYDCQDGTDELSCEPKSCQPNEFRCGNGQCIDNSLKCDRKYDCQDGTDELSCEPTTCQPNEFRCTNGQCIDSSLKCDRKYDCQDGTDELSCEPATCQPNEFRCNNGQCIDNTLKCDRKYDCQDGTDELSCVPQTCQLNEFRCSNGQCIGSSLKCDRKYDCQDGTDELSCVPETCQPNEFRCGNGQCINNSLKCDRKYDCQDGTDELSCVSQTCEPNEFRCGNGQCIDNSLKCDRKYDCQDGTDELSCVSETCQPNEFRCANGQCIDNSLKCDRKYDCQDGTDELSCVPEKCQPNEFRCGNGQCIENSLKCDRKYDCQDGTDELSCVPKTCQPNEFRCGNGQCIDNSLKCDRKYDCQDGTDELSCVPQTCQPNEFRCGNGQCIDNSLKCDRKYDCQDGTDELSCELKEPKDCEPGEFRCSNGQCIDGSLKCDRKYDCQDGTDELSCEPSKERTCQPNEFRCSNGQCIDNSLKCDRKYDCQDGSDELSCESKSCEPNEFRCSNGQCIDSSLKCDRKYDCQDGTDELSCEPSRESRCRADEFRCGNGQCIDSSLKCDRKYDCQDGTDELSCEARTCERDQFRCSDGQCINSAFKCDRKYDCQDGSDELSCGDHDVQTCKADEFQCSTGECIKFFQRCDMVVDCPNSEDESFCQEIHCAPDEFHCNDKSCVESYQRCDGKPDCPDGSDEKNCTGVVCPPGTFRCDNGSCIDLFLRCDGRGDCPDRSGADERGCPCSPSQWQCDFGQCLDRNKLCDGTVDCPDDNSDERDCGIPGCTPDKFRCSDGTCIPAENKCNGRRECRDGSDERNCPCPSDKFMCENKFCIDLRRRCDGYNDCQDSSDEKDCPGECEANQFRCADGKTCIPASAHCDRKYDCLDGSDELDCRRPTTQCRFDQYRCSDGMCLNIAQRCDGNIDCSGGEDEAGCGTCPENQFRCSDGSCINIKLRCNGEFDCRDSSDESNCEIKPICRITDFTCRDGTCVNQTIKCDGVVHCQDGDDESICNRCGVGEYVCNNGQCIESRQRCDGRSHCPNGEDEADCPVECQSGQFRCKNGQCINELRKCDGRPDCADSSDELDCGVCKPGDIICRDGSCVDPSKRCDGRRDCSEGIDEENCECLPNEFRCGDGNCISEKRRCDGYPDCRDRTDEVDCEKCAENMFKCGDGTCIDLRRRCDGRRDCFDNADEENCEPKTCSPEEFRCNNGECIAISLKCDRKYDCRDGSDEFSCEPKACEADEFRCRDGQCIESSLRCNRQYDCRDGSDELDCAAVTCSANQFRCNNGECIDNALKCDRKYDCRDGSDEFNCVAEVCEPNQFRCSNGQCIDGNLKCDRKYDCSDGSDETSCNARCQPSEFQCGDGTCVESQVRCDGRNDCPDRSDEKDCGCTPTQFQCNNGECVDSRSRCDGIPDCNDGSDERDCQECDTDEFRCGDGKCIYDIFRCDGLYDCADYSDEQECETRLCRPSQFRCVTGLCIDRAKYCDGLPDCPDRSDELDCRACQAGGYVCANGQCIERFQRCDGTFDCSDYSDESDCAPEGGINIKVYPERQSIRQGREVVFRCRDEGTRRSPVKWIRADNLAMPPGYTDRGGRLTIPNIQPEHSGVYICTSAGPARGTTSSAQKAAFLSIQPFVPPTSRPTRPPGACSRTEATCQNGECIPRAYACDGDFDCTDRSDELNCDYQYQCQPNEFQCDNKKCVLKVWRCDGDNDCGDNSDEKSCSPNPAGSPCRYDEYRCLSGDQCIPKSFQCDGEFDCQDKSDEIGCASPTITQPPPETMTVEEGETVTIVCTAVGNPTPIISWRLNWGNIPAGPRVSVSSENGRGTVTIREARQTDQGAWSCEAINSKDSVLAIPDTVLVVKPKAGVCRPPLFNEKASVSSDCLRCFCFGVTETCYSSSLHVIKVPLQTEISIVALQRDGRGNYEDVGQRYPPNQNAIQYNSANREYKVESHVRNDAPSDVYHYWSLPPEFLGNQLNSYGGYIHFMFRYSSPFPRSTPNIADIILKGNDMTLYHVMKQPFGPQRDNNVEVRLWEGEWHKNEAQGRGDAPFTDVTTRQDIMMVLQNIETFYVRATYDDEMIHSSILNFQMDSASLSDPSAPQAVFVEKCSCPQGYTGNSCEECAEGYSRRKTGSGLGDCVPSRVPCNCHGHSSLCDPVSGECLNCRHNSEGRQCERCKRGYFGDARRGTPDDCQPCPCPLITTPNQFSPTCVLDTDGQVTCDACPIGYEGRRCERCGPGYDGNPNIPGGSCRVHGGLQCDPVGSLTPDPSRTTGLCQCKSYVTGARCDQCKPHTFYLNSESPLGCIDCFCMGITETCSSSTWYRDDIILSFTSSSQGVTLTNILRSYNINQNLQVDSRNRELVFRNFATQPAQTYYWKMPQSFLGDKVTAYGGRLNYTVMYVPGSRADPNLDPDVQIMGNGIVLVYRHPELIRPSSLHSISIPMYETSWLRSDGQPATREHLLMTLADLDAILIKATYTGGTTSASLADVSFTIAVDRPTDGPRALAVEQCRCPIGYTGLSCEDCDAGYTRSGAGLYLGLCEPCFCNSHSSDCDPETGICRNCQHNTGGDFCEECLSGYVGDASGGTPNDCQPAIEPTCQCDSRGSLGLECDYRNNCPCKPNVQGRNCNQCKEGFFNLESRNPEGCAPCFCFGVTQQCSSSSYYRNQIAMRLEDLADPYNHNFQLTSRFRTRTITEGIIVNPSQNEVSFTSFPREPEQTETLFWSLPAQFLGNKLASYGGKLRYTQQYLAGDGGDLYADADVEMTGNGISVFYVNIPTLNPQEVRTFEIELRETNWQRVDSRGPTSATREDFMKVLANVEALLIRASFHNRMHQTLLKDVQMDTAVPQSTGQGLATEVEQCVCPPGYIGLSCEECAPGYIRDASGPGLGRCTRCNCNGHSESCDATTGSCVRCRHNTVGESCERCADGFYGDATRGTPEDCKPCPCPLTTPPNQFSPTCFLDNDGQPTCNACPPGYIGRNCEKCASGYRGTPVQPGGRCEPTGGVSPTIRVRVEEPRTQRLPVGATVTFRCTGVSQVSDVTYTLVWTKEGAAMPAQATEASGVLSIPNVRPEDTGTYICTGSDLTSVAQDRATLLVEGTGRPTPPRVTIEPHFQEVKVGDPIEFRCIAEGFPEPQLRWTGGRNNQINPQATFVAGFFRIPSARKSDEAEYFCSATNAAGSESMRTVLLVRGEDTGKGEEPQLTISPSTYEAQRLETVKFQCRVTATPTPSITWSFSGGQLPEDSSQVGGVLTLPRVTENHQGVYVCTASNVHGTAQAQARLLIASRRSPPTARVEPERQTIMQGSSGELRCIVGGIPRPTVSWSKVGADLSNRHRVQEDNLYISDVTVEDRGLYVCRAENRDGSAQASAIVEVERREVPAIELYPEATQTVIRGGSSLFQCRVTAGIPTPTVEWVRADGSPFTSSTEILNGGVIRFNRVTGDEEGTYICTAENSGGRVTAQAVLQIQGAPTVKIIQANPYRVRPGETVRFECLSEGDPRPNVSWRKLRHPLVSYAASDESIDGKALLEIRRVSQSDSGVYICSARSSAGVTEERIQLIVEETDSVVPEVMVEDRVTTTTVNSSVELRCFVRGTDRDIYLKWTRTDGGQIPVNHRLQDGVLYIPHVQPEDAGEYSCLGIVEGDVILFTARARLAVVAPPRIQLNPPRQTARPGDIVRIQCSAIGDQPIAIDWSRIGGYLSPSMVQAGGILTFQGITANDAGRYLCTAANAAGKAEGVAEVIVNEETPLDYVRKEETAFVGSNIQLKCAVSGSPAPQLDWSKDGGPLPDNAKVINNELWLRDVRMENAGRYICTASNSAGRTRDYVILNVRAVPTLEVKIESNKEIVNMGDTLDLRCKVTGDASARISWYKVAQDGPLPENVRIRGPILVINGVKPENGGVYRCSVESYAGTFTDDYVLAMQVPPTVTPDLVETRTAPFGSTVVMDCKTTLDPPVAYTWYKQGGVLPLEATTNGGQLTIPDVKGEDAGTYICTAKSPVGTIDVPTILIVTGVVPYFSQTPLSYMRMPTLSDAYLSFEVEIAFKPESMNGLLLYNGQKQEQGDFIALVLNNGYVEFRFELGSGPAVIRSTEPVEMRKWHTVHIRRERKDGFLRVDDRPEVTGSAQGKFLGLDLVQPMYIGSVPDFGLIESNAGALRGFIGCISHYKTGKVVHNLLREAESYGISTCETCSSNPCLHGGVCQEALTMVGYNCICPPGFSGRDCEKVGEACYPGVCGEGRCINKPGGGFDCFCPLRRTGVRCEKDIIIVEPAFSDDAYIAYPTPNALTTLKMNMRVKPRTLDDCLIAYCAQHEDGSGDFTSIAIRNKSVEFRFDMGSGPAIIRSQEPLLQDDWLSIVAERDMREGSLIVNDGIASKGMSPGITRGLNLHTPFYIGAVDKHKISISPYAEVQHGFDGCIAHVEVNGVDIDLVNSAIDASNVEDCGSRTPCEKNPCLNDGICIEEEGSSEGFVCECQEGYRGKHCEIETDLCSLIDPCKNGGTCVGSGNSYQCSCPIRFKGTNCEEASVFDERVSFQGNGYLALENELLPHTATTKDEVVSFSFTTTSLEGLLLFHGQKPDTDGKGQDYLAAAIIDGFLEFSYELGSGPAQIKSPVKVNDGKVHSIVLKRTGRHGSLELDGIHQEFGESKGILQMLNTDGDIYIGGVPNHQLMTAGKYPQGLIGCLWNLQIDDSGPLNLFDSAKTGANVQDCDNYEASGEFLEELEGRFVQK</sequence>
<gene>
    <name evidence="33" type="primary">Hspg2</name>
    <name evidence="33" type="ORF">TNIN_351576</name>
</gene>
<dbReference type="Gene3D" id="3.30.70.960">
    <property type="entry name" value="SEA domain"/>
    <property type="match status" value="1"/>
</dbReference>
<evidence type="ECO:0000256" key="4">
    <source>
        <dbReference type="ARBA" id="ARBA00022525"/>
    </source>
</evidence>
<feature type="disulfide bond" evidence="24">
    <location>
        <begin position="2649"/>
        <end position="2661"/>
    </location>
</feature>
<feature type="disulfide bond" evidence="24">
    <location>
        <begin position="1658"/>
        <end position="1673"/>
    </location>
</feature>
<protein>
    <submittedName>
        <fullName evidence="33">Basement membrane-specific heparan sulfate proteoglycan core protein</fullName>
    </submittedName>
</protein>
<feature type="domain" description="Laminin EGF-like" evidence="30">
    <location>
        <begin position="3802"/>
        <end position="3851"/>
    </location>
</feature>
<dbReference type="Gene3D" id="2.10.25.10">
    <property type="entry name" value="Laminin"/>
    <property type="match status" value="12"/>
</dbReference>
<feature type="disulfide bond" evidence="24">
    <location>
        <begin position="1334"/>
        <end position="1352"/>
    </location>
</feature>
<feature type="disulfide bond" evidence="24">
    <location>
        <begin position="1811"/>
        <end position="1829"/>
    </location>
</feature>
<feature type="disulfide bond" evidence="24">
    <location>
        <begin position="2465"/>
        <end position="2483"/>
    </location>
</feature>
<dbReference type="PROSITE" id="PS50026">
    <property type="entry name" value="EGF_3"/>
    <property type="match status" value="4"/>
</dbReference>
<evidence type="ECO:0000256" key="7">
    <source>
        <dbReference type="ARBA" id="ARBA00022692"/>
    </source>
</evidence>
<feature type="disulfide bond" evidence="24">
    <location>
        <begin position="2253"/>
        <end position="2268"/>
    </location>
</feature>
<feature type="domain" description="Laminin G" evidence="28">
    <location>
        <begin position="5269"/>
        <end position="5444"/>
    </location>
</feature>
<feature type="disulfide bond" evidence="25">
    <location>
        <begin position="3423"/>
        <end position="3432"/>
    </location>
</feature>
<evidence type="ECO:0000259" key="28">
    <source>
        <dbReference type="PROSITE" id="PS50025"/>
    </source>
</evidence>
<feature type="disulfide bond" evidence="24">
    <location>
        <begin position="1490"/>
        <end position="1508"/>
    </location>
</feature>
<feature type="disulfide bond" evidence="25">
    <location>
        <begin position="3877"/>
        <end position="3886"/>
    </location>
</feature>
<feature type="domain" description="Ig-like" evidence="31">
    <location>
        <begin position="4728"/>
        <end position="4814"/>
    </location>
</feature>
<feature type="disulfide bond" evidence="22">
    <location>
        <begin position="5766"/>
        <end position="5775"/>
    </location>
</feature>
<dbReference type="InterPro" id="IPR013320">
    <property type="entry name" value="ConA-like_dom_sf"/>
</dbReference>
<feature type="disulfide bond" evidence="24">
    <location>
        <begin position="2077"/>
        <end position="2089"/>
    </location>
</feature>
<feature type="disulfide bond" evidence="24">
    <location>
        <begin position="1762"/>
        <end position="1774"/>
    </location>
</feature>
<feature type="disulfide bond" evidence="24">
    <location>
        <begin position="2041"/>
        <end position="2053"/>
    </location>
</feature>
<feature type="disulfide bond" evidence="24">
    <location>
        <begin position="1904"/>
        <end position="1919"/>
    </location>
</feature>
<feature type="disulfide bond" evidence="24">
    <location>
        <begin position="1128"/>
        <end position="1140"/>
    </location>
</feature>
<evidence type="ECO:0000259" key="27">
    <source>
        <dbReference type="PROSITE" id="PS50024"/>
    </source>
</evidence>
<feature type="disulfide bond" evidence="24">
    <location>
        <begin position="2316"/>
        <end position="2334"/>
    </location>
</feature>
<feature type="disulfide bond" evidence="24">
    <location>
        <begin position="1723"/>
        <end position="1735"/>
    </location>
</feature>
<dbReference type="Pfam" id="PF00054">
    <property type="entry name" value="Laminin_G_1"/>
    <property type="match status" value="3"/>
</dbReference>